<protein>
    <recommendedName>
        <fullName evidence="1">Nucleotide-diphospho-sugar transferase domain-containing protein</fullName>
    </recommendedName>
</protein>
<dbReference type="AlphaFoldDB" id="A0AAE0L6R4"/>
<dbReference type="PANTHER" id="PTHR47032:SF1">
    <property type="entry name" value="UDP-D-XYLOSE:L-FUCOSE ALPHA-1,3-D-XYLOSYLTRANSFERASE-RELATED"/>
    <property type="match status" value="1"/>
</dbReference>
<evidence type="ECO:0000259" key="1">
    <source>
        <dbReference type="Pfam" id="PF03407"/>
    </source>
</evidence>
<evidence type="ECO:0000313" key="3">
    <source>
        <dbReference type="Proteomes" id="UP001190700"/>
    </source>
</evidence>
<reference evidence="2 3" key="1">
    <citation type="journal article" date="2015" name="Genome Biol. Evol.">
        <title>Comparative Genomics of a Bacterivorous Green Alga Reveals Evolutionary Causalities and Consequences of Phago-Mixotrophic Mode of Nutrition.</title>
        <authorList>
            <person name="Burns J.A."/>
            <person name="Paasch A."/>
            <person name="Narechania A."/>
            <person name="Kim E."/>
        </authorList>
    </citation>
    <scope>NUCLEOTIDE SEQUENCE [LARGE SCALE GENOMIC DNA]</scope>
    <source>
        <strain evidence="2 3">PLY_AMNH</strain>
    </source>
</reference>
<dbReference type="EMBL" id="LGRX02008232">
    <property type="protein sequence ID" value="KAK3273829.1"/>
    <property type="molecule type" value="Genomic_DNA"/>
</dbReference>
<comment type="caution">
    <text evidence="2">The sequence shown here is derived from an EMBL/GenBank/DDBJ whole genome shotgun (WGS) entry which is preliminary data.</text>
</comment>
<dbReference type="Pfam" id="PF03407">
    <property type="entry name" value="Nucleotid_trans"/>
    <property type="match status" value="1"/>
</dbReference>
<dbReference type="GO" id="GO:0005794">
    <property type="term" value="C:Golgi apparatus"/>
    <property type="evidence" value="ECO:0007669"/>
    <property type="project" value="TreeGrafter"/>
</dbReference>
<dbReference type="Proteomes" id="UP001190700">
    <property type="component" value="Unassembled WGS sequence"/>
</dbReference>
<keyword evidence="3" id="KW-1185">Reference proteome</keyword>
<evidence type="ECO:0000313" key="2">
    <source>
        <dbReference type="EMBL" id="KAK3273829.1"/>
    </source>
</evidence>
<accession>A0AAE0L6R4</accession>
<name>A0AAE0L6R4_9CHLO</name>
<dbReference type="InterPro" id="IPR005069">
    <property type="entry name" value="Nucl-diP-sugar_transferase"/>
</dbReference>
<dbReference type="PANTHER" id="PTHR47032">
    <property type="entry name" value="UDP-D-XYLOSE:L-FUCOSE ALPHA-1,3-D-XYLOSYLTRANSFERASE-RELATED"/>
    <property type="match status" value="1"/>
</dbReference>
<organism evidence="2 3">
    <name type="scientific">Cymbomonas tetramitiformis</name>
    <dbReference type="NCBI Taxonomy" id="36881"/>
    <lineage>
        <taxon>Eukaryota</taxon>
        <taxon>Viridiplantae</taxon>
        <taxon>Chlorophyta</taxon>
        <taxon>Pyramimonadophyceae</taxon>
        <taxon>Pyramimonadales</taxon>
        <taxon>Pyramimonadaceae</taxon>
        <taxon>Cymbomonas</taxon>
    </lineage>
</organism>
<dbReference type="GO" id="GO:0016757">
    <property type="term" value="F:glycosyltransferase activity"/>
    <property type="evidence" value="ECO:0007669"/>
    <property type="project" value="TreeGrafter"/>
</dbReference>
<sequence>MQEFGFSVVFHFKGYYRHLAANLIANMRYHNLTNEIVGTTDKAECDFLERSVKDSNVLCVTYDSDQYQQDYELEAHRDIQSKEKEQVRRRHFDDHADQRWLIAREVLRLGASVLLLDTDVAFMRSPLSTLQALDVAGVDVAINCDDWREKSPELNIGTVYLRRSNAGLAVVEDTWVRLVNNSLNAFARKKSSYDQRIFTDAVESMLGDYRSFRLSLDFKSSCSLEPSPNVTVEHGCHFDPRATQRLLEAYRTRQPVEHKGFTLQMVSDQTFGFQDTQWKLYGEHRLNGTRPKLEDLPTVLHVRGMASMGEAAAASKMGHLQMFGLWQGPKMIGRELPNGPLVQTNITDMRDEAQLARLMDLCTQAKPKGQVIVLSSQECIAETAVTVFNWPHLFAFNCYDHVAYGWSGSTLLKTDVRESCEHNLLMPFETPYFIGTNNSS</sequence>
<proteinExistence type="predicted"/>
<gene>
    <name evidence="2" type="ORF">CYMTET_17951</name>
</gene>
<dbReference type="InterPro" id="IPR052636">
    <property type="entry name" value="UDP-D-xylose:L-fucose_XylT"/>
</dbReference>
<feature type="domain" description="Nucleotide-diphospho-sugar transferase" evidence="1">
    <location>
        <begin position="55"/>
        <end position="209"/>
    </location>
</feature>